<dbReference type="RefSeq" id="WP_367887488.1">
    <property type="nucleotide sequence ID" value="NZ_CP130612.1"/>
</dbReference>
<evidence type="ECO:0000313" key="2">
    <source>
        <dbReference type="EMBL" id="WKW14710.1"/>
    </source>
</evidence>
<dbReference type="KEGG" id="pspc:Strain318_001066"/>
<organism evidence="2 3">
    <name type="scientific">Pseudogemmatithrix spongiicola</name>
    <dbReference type="NCBI Taxonomy" id="3062599"/>
    <lineage>
        <taxon>Bacteria</taxon>
        <taxon>Pseudomonadati</taxon>
        <taxon>Gemmatimonadota</taxon>
        <taxon>Gemmatimonadia</taxon>
        <taxon>Gemmatimonadales</taxon>
        <taxon>Gemmatimonadaceae</taxon>
        <taxon>Pseudogemmatithrix</taxon>
    </lineage>
</organism>
<accession>A0AA49JTK2</accession>
<dbReference type="EMBL" id="CP130612">
    <property type="protein sequence ID" value="WKW11800.1"/>
    <property type="molecule type" value="Genomic_DNA"/>
</dbReference>
<proteinExistence type="predicted"/>
<keyword evidence="3" id="KW-1185">Reference proteome</keyword>
<dbReference type="Proteomes" id="UP001229955">
    <property type="component" value="Chromosome"/>
</dbReference>
<accession>A0AA49JYQ7</accession>
<dbReference type="EMBL" id="CP130613">
    <property type="protein sequence ID" value="WKW14710.1"/>
    <property type="molecule type" value="Genomic_DNA"/>
</dbReference>
<dbReference type="AlphaFoldDB" id="A0AA49JYQ7"/>
<reference evidence="2" key="1">
    <citation type="submission" date="2023-07" db="EMBL/GenBank/DDBJ databases">
        <authorList>
            <person name="Haufschild T."/>
            <person name="Kallscheuer N."/>
            <person name="Hammer J."/>
            <person name="Kohn T."/>
            <person name="Kabuu M."/>
            <person name="Jogler M."/>
            <person name="Wohfarth N."/>
            <person name="Heuer A."/>
            <person name="Rohde M."/>
            <person name="van Teeseling M.C.F."/>
            <person name="Jogler C."/>
        </authorList>
    </citation>
    <scope>NUCLEOTIDE SEQUENCE</scope>
    <source>
        <strain evidence="1">Strain 138</strain>
        <strain evidence="2">Strain 318</strain>
    </source>
</reference>
<sequence length="44" mass="4827">MTDEVRTGSVGKSISLLLPLQIEGVANEYTFKFSVDSVSVRRVP</sequence>
<evidence type="ECO:0000313" key="3">
    <source>
        <dbReference type="Proteomes" id="UP001229955"/>
    </source>
</evidence>
<protein>
    <submittedName>
        <fullName evidence="2">Uncharacterized protein</fullName>
    </submittedName>
</protein>
<evidence type="ECO:0000313" key="1">
    <source>
        <dbReference type="EMBL" id="WKW11800.1"/>
    </source>
</evidence>
<name>A0AA49JYQ7_9BACT</name>
<gene>
    <name evidence="1" type="ORF">Strain138_001066</name>
    <name evidence="2" type="ORF">Strain318_001066</name>
</gene>